<protein>
    <submittedName>
        <fullName evidence="1">Capsule biosynthesis protein</fullName>
    </submittedName>
</protein>
<dbReference type="RefSeq" id="WP_085359794.1">
    <property type="nucleotide sequence ID" value="NZ_CP091509.1"/>
</dbReference>
<comment type="caution">
    <text evidence="1">The sequence shown here is derived from an EMBL/GenBank/DDBJ whole genome shotgun (WGS) entry which is preliminary data.</text>
</comment>
<accession>A0A1X3DHJ5</accession>
<name>A0A1X3DHJ5_9NEIS</name>
<reference evidence="3" key="2">
    <citation type="submission" date="2017-01" db="EMBL/GenBank/DDBJ databases">
        <authorList>
            <person name="Mah S.A."/>
            <person name="Swanson W.J."/>
            <person name="Moy G.W."/>
            <person name="Vacquier V.D."/>
        </authorList>
    </citation>
    <scope>NUCLEOTIDE SEQUENCE [LARGE SCALE GENOMIC DNA]</scope>
    <source>
        <strain evidence="3">124861</strain>
    </source>
</reference>
<dbReference type="AlphaFoldDB" id="A0A1X3DHJ5"/>
<dbReference type="Proteomes" id="UP000193346">
    <property type="component" value="Unassembled WGS sequence"/>
</dbReference>
<evidence type="ECO:0000313" key="1">
    <source>
        <dbReference type="EMBL" id="OSI19802.1"/>
    </source>
</evidence>
<keyword evidence="4" id="KW-1185">Reference proteome</keyword>
<evidence type="ECO:0000313" key="3">
    <source>
        <dbReference type="Proteomes" id="UP000193303"/>
    </source>
</evidence>
<dbReference type="OrthoDB" id="9794206at2"/>
<gene>
    <name evidence="1" type="ORF">BV912_08240</name>
    <name evidence="2" type="ORF">BV913_11310</name>
</gene>
<dbReference type="GO" id="GO:0015774">
    <property type="term" value="P:polysaccharide transport"/>
    <property type="evidence" value="ECO:0007669"/>
    <property type="project" value="InterPro"/>
</dbReference>
<reference evidence="1 4" key="1">
    <citation type="submission" date="2017-01" db="EMBL/GenBank/DDBJ databases">
        <authorList>
            <person name="Wolfgang W.J."/>
            <person name="Cole J."/>
            <person name="Wroblewski D."/>
            <person name="Mcginnis J."/>
            <person name="Musser K.A."/>
        </authorList>
    </citation>
    <scope>NUCLEOTIDE SEQUENCE</scope>
    <source>
        <strain evidence="1">124861</strain>
        <strain evidence="2 4">93087</strain>
    </source>
</reference>
<dbReference type="GO" id="GO:0000271">
    <property type="term" value="P:polysaccharide biosynthetic process"/>
    <property type="evidence" value="ECO:0007669"/>
    <property type="project" value="InterPro"/>
</dbReference>
<dbReference type="CDD" id="cd16441">
    <property type="entry name" value="beta_Kdo_transferase_KpsS"/>
    <property type="match status" value="1"/>
</dbReference>
<dbReference type="STRING" id="1931275.BV914_03795"/>
<dbReference type="InterPro" id="IPR007833">
    <property type="entry name" value="Capsule_polysaccharide_synth"/>
</dbReference>
<dbReference type="Proteomes" id="UP000193303">
    <property type="component" value="Unassembled WGS sequence"/>
</dbReference>
<dbReference type="Pfam" id="PF05159">
    <property type="entry name" value="Capsule_synth"/>
    <property type="match status" value="1"/>
</dbReference>
<dbReference type="EMBL" id="MTAB01000018">
    <property type="protein sequence ID" value="OSI19802.1"/>
    <property type="molecule type" value="Genomic_DNA"/>
</dbReference>
<sequence length="470" mass="54274">MGIIHTKSNLENLIFRNQRILLLQGPIGPFFKNFGDWLRLAHHKTVFKLNFNHGDEVYYPQNIHNTFAYRDTYQAFPNFLAGFISENQIDAVVCFGDTRPYHVTAKQVADKFGLSFWVFEEGYFRPFYVTLEQNGVNAFSTLPREASFFENKLASFTQQTYQAPPAVKGGFMPMARCAVRYYWASGSKRKLYPHYIHHRCSSISNYIRSWMISGIKRAAYAFKDRKFSEEVKDGKYGKFYILPLQVFNDSQVRVHSDFSSVRNFLLHVLASFATHAPKDINLIVKHHPMDRGFTDYRKTIDQFIRQHPKLEGRVFYVHDTPLPVFLRHGIGMVTLNSTSGISALIHNMPVKVLGRANYDIPGITFQGCLAEFWKRPTPPDPKLFHAYRMYHINITQINGNFYSTVNFPEIFDNTLPSIHTGEKATLSWPVPIYENLQISSPSPLHKTSSHYPEKKGLHNVSIRNIHSTSK</sequence>
<proteinExistence type="predicted"/>
<evidence type="ECO:0000313" key="2">
    <source>
        <dbReference type="EMBL" id="OSI29489.1"/>
    </source>
</evidence>
<organism evidence="1 3">
    <name type="scientific">Neisseria dumasiana</name>
    <dbReference type="NCBI Taxonomy" id="1931275"/>
    <lineage>
        <taxon>Bacteria</taxon>
        <taxon>Pseudomonadati</taxon>
        <taxon>Pseudomonadota</taxon>
        <taxon>Betaproteobacteria</taxon>
        <taxon>Neisseriales</taxon>
        <taxon>Neisseriaceae</taxon>
        <taxon>Neisseria</taxon>
    </lineage>
</organism>
<dbReference type="EMBL" id="MTAC01000040">
    <property type="protein sequence ID" value="OSI29489.1"/>
    <property type="molecule type" value="Genomic_DNA"/>
</dbReference>
<evidence type="ECO:0000313" key="4">
    <source>
        <dbReference type="Proteomes" id="UP000193346"/>
    </source>
</evidence>